<organism evidence="3 4">
    <name type="scientific">Penicillium chermesinum</name>
    <dbReference type="NCBI Taxonomy" id="63820"/>
    <lineage>
        <taxon>Eukaryota</taxon>
        <taxon>Fungi</taxon>
        <taxon>Dikarya</taxon>
        <taxon>Ascomycota</taxon>
        <taxon>Pezizomycotina</taxon>
        <taxon>Eurotiomycetes</taxon>
        <taxon>Eurotiomycetidae</taxon>
        <taxon>Eurotiales</taxon>
        <taxon>Aspergillaceae</taxon>
        <taxon>Penicillium</taxon>
    </lineage>
</organism>
<dbReference type="PANTHER" id="PTHR33365">
    <property type="entry name" value="YALI0B05434P"/>
    <property type="match status" value="1"/>
</dbReference>
<proteinExistence type="inferred from homology"/>
<dbReference type="GeneID" id="83205767"/>
<protein>
    <submittedName>
        <fullName evidence="3">Uncharacterized protein</fullName>
    </submittedName>
</protein>
<dbReference type="InterPro" id="IPR021765">
    <property type="entry name" value="UstYa-like"/>
</dbReference>
<gene>
    <name evidence="3" type="ORF">N7468_009168</name>
</gene>
<reference evidence="3" key="2">
    <citation type="journal article" date="2023" name="IMA Fungus">
        <title>Comparative genomic study of the Penicillium genus elucidates a diverse pangenome and 15 lateral gene transfer events.</title>
        <authorList>
            <person name="Petersen C."/>
            <person name="Sorensen T."/>
            <person name="Nielsen M.R."/>
            <person name="Sondergaard T.E."/>
            <person name="Sorensen J.L."/>
            <person name="Fitzpatrick D.A."/>
            <person name="Frisvad J.C."/>
            <person name="Nielsen K.L."/>
        </authorList>
    </citation>
    <scope>NUCLEOTIDE SEQUENCE</scope>
    <source>
        <strain evidence="3">IBT 19713</strain>
    </source>
</reference>
<dbReference type="Pfam" id="PF11807">
    <property type="entry name" value="UstYa"/>
    <property type="match status" value="1"/>
</dbReference>
<dbReference type="AlphaFoldDB" id="A0A9W9TF07"/>
<comment type="caution">
    <text evidence="3">The sequence shown here is derived from an EMBL/GenBank/DDBJ whole genome shotgun (WGS) entry which is preliminary data.</text>
</comment>
<evidence type="ECO:0000256" key="2">
    <source>
        <dbReference type="ARBA" id="ARBA00035112"/>
    </source>
</evidence>
<dbReference type="PANTHER" id="PTHR33365:SF4">
    <property type="entry name" value="CYCLOCHLOROTINE BIOSYNTHESIS PROTEIN O"/>
    <property type="match status" value="1"/>
</dbReference>
<accession>A0A9W9TF07</accession>
<name>A0A9W9TF07_9EURO</name>
<dbReference type="EMBL" id="JAPQKS010000007">
    <property type="protein sequence ID" value="KAJ5219964.1"/>
    <property type="molecule type" value="Genomic_DNA"/>
</dbReference>
<comment type="pathway">
    <text evidence="1">Mycotoxin biosynthesis.</text>
</comment>
<comment type="similarity">
    <text evidence="2">Belongs to the ustYa family.</text>
</comment>
<dbReference type="GO" id="GO:0043386">
    <property type="term" value="P:mycotoxin biosynthetic process"/>
    <property type="evidence" value="ECO:0007669"/>
    <property type="project" value="InterPro"/>
</dbReference>
<sequence>MDLGTASGSSGLALDSLDVFIGVGGPAYRTDLEDSHPHIVLEERTFSGKLWFDRETKTVYREIDPAEPQYFGPPGPEIDRAWGDLLRGEFVRLTPEEAAPYLPDLTVEPASGHYHFEPDMFHSLHCLNAVRKELDKDYYSKLGPSHLEMEIQNSTAFPPDWGRIHMDHCLDQLRQAIQCQGDLSPVPLYHHEGMSIGLGVGQTHTCRKWEPMRHWMDERKMRQLKDKAQ</sequence>
<dbReference type="OrthoDB" id="3687641at2759"/>
<evidence type="ECO:0000256" key="1">
    <source>
        <dbReference type="ARBA" id="ARBA00004685"/>
    </source>
</evidence>
<keyword evidence="4" id="KW-1185">Reference proteome</keyword>
<dbReference type="Proteomes" id="UP001150941">
    <property type="component" value="Unassembled WGS sequence"/>
</dbReference>
<dbReference type="RefSeq" id="XP_058326794.1">
    <property type="nucleotide sequence ID" value="XM_058478464.1"/>
</dbReference>
<evidence type="ECO:0000313" key="3">
    <source>
        <dbReference type="EMBL" id="KAJ5219964.1"/>
    </source>
</evidence>
<evidence type="ECO:0000313" key="4">
    <source>
        <dbReference type="Proteomes" id="UP001150941"/>
    </source>
</evidence>
<reference evidence="3" key="1">
    <citation type="submission" date="2022-11" db="EMBL/GenBank/DDBJ databases">
        <authorList>
            <person name="Petersen C."/>
        </authorList>
    </citation>
    <scope>NUCLEOTIDE SEQUENCE</scope>
    <source>
        <strain evidence="3">IBT 19713</strain>
    </source>
</reference>